<dbReference type="Pfam" id="PF06167">
    <property type="entry name" value="Peptidase_M90"/>
    <property type="match status" value="1"/>
</dbReference>
<dbReference type="PANTHER" id="PTHR30164">
    <property type="entry name" value="MTFA PEPTIDASE"/>
    <property type="match status" value="1"/>
</dbReference>
<evidence type="ECO:0000313" key="2">
    <source>
        <dbReference type="EMBL" id="EON91380.1"/>
    </source>
</evidence>
<dbReference type="CDD" id="cd20169">
    <property type="entry name" value="Peptidase_M90_mtfA"/>
    <property type="match status" value="1"/>
</dbReference>
<keyword evidence="1" id="KW-0812">Transmembrane</keyword>
<comment type="caution">
    <text evidence="2">The sequence shown here is derived from an EMBL/GenBank/DDBJ whole genome shotgun (WGS) entry which is preliminary data.</text>
</comment>
<sequence>MLIYAIFAITLIALSIFYLFFYRQWRRERALQEPFPGQWRQLLTTQVPLYHRLSESLQRQLEQRVQLFLAEKTFYGCDGFDVDDRVRLTIAGHACLLILARDYTDFDDVRSILVYPDAYHVRDVENDGMVVSVSNQIRAGEASSRGQVVLAWAECEEGAVNPHGEHNVILHEFAHQLDYLDGTADGAPPLSGEQARQWKQTMTRAYEHLRHSLRHHQHSWLDPYGATEPAEFFAVLTEAFFQQPQHLSDEQPDVYRALCGFYRFDPLRDVSGDQAAPFEAHPKTYH</sequence>
<keyword evidence="1" id="KW-1133">Transmembrane helix</keyword>
<dbReference type="AlphaFoldDB" id="R8AYF0"/>
<dbReference type="InterPro" id="IPR024079">
    <property type="entry name" value="MetalloPept_cat_dom_sf"/>
</dbReference>
<evidence type="ECO:0008006" key="4">
    <source>
        <dbReference type="Google" id="ProtNLM"/>
    </source>
</evidence>
<dbReference type="InterPro" id="IPR010384">
    <property type="entry name" value="MtfA_fam"/>
</dbReference>
<keyword evidence="1" id="KW-0472">Membrane</keyword>
<keyword evidence="3" id="KW-1185">Reference proteome</keyword>
<reference evidence="2 3" key="1">
    <citation type="journal article" date="2013" name="Genome Announc.">
        <title>Draft Genome Sequence of the Moderately Halophilic Bacterium Marinobacter lipolyticus Strain SM19.</title>
        <authorList>
            <person name="Papke R.T."/>
            <person name="de la Haba R.R."/>
            <person name="Infante-Dominguez C."/>
            <person name="Perez D."/>
            <person name="Sanchez-Porro C."/>
            <person name="Lapierre P."/>
            <person name="Ventosa A."/>
        </authorList>
    </citation>
    <scope>NUCLEOTIDE SEQUENCE [LARGE SCALE GENOMIC DNA]</scope>
    <source>
        <strain evidence="2 3">SM19</strain>
    </source>
</reference>
<feature type="transmembrane region" description="Helical" evidence="1">
    <location>
        <begin position="6"/>
        <end position="22"/>
    </location>
</feature>
<dbReference type="RefSeq" id="WP_012138718.1">
    <property type="nucleotide sequence ID" value="NZ_KE007326.1"/>
</dbReference>
<dbReference type="GO" id="GO:0004177">
    <property type="term" value="F:aminopeptidase activity"/>
    <property type="evidence" value="ECO:0007669"/>
    <property type="project" value="TreeGrafter"/>
</dbReference>
<dbReference type="GO" id="GO:0005829">
    <property type="term" value="C:cytosol"/>
    <property type="evidence" value="ECO:0007669"/>
    <property type="project" value="TreeGrafter"/>
</dbReference>
<proteinExistence type="predicted"/>
<protein>
    <recommendedName>
        <fullName evidence="4">Protein MtfA</fullName>
    </recommendedName>
</protein>
<name>R8AYF0_9GAMM</name>
<dbReference type="InterPro" id="IPR042252">
    <property type="entry name" value="MtfA_N"/>
</dbReference>
<dbReference type="Proteomes" id="UP000016540">
    <property type="component" value="Unassembled WGS sequence"/>
</dbReference>
<dbReference type="HOGENOM" id="CLU_063037_0_1_6"/>
<dbReference type="GO" id="GO:0008237">
    <property type="term" value="F:metallopeptidase activity"/>
    <property type="evidence" value="ECO:0007669"/>
    <property type="project" value="InterPro"/>
</dbReference>
<evidence type="ECO:0000313" key="3">
    <source>
        <dbReference type="Proteomes" id="UP000016540"/>
    </source>
</evidence>
<dbReference type="PANTHER" id="PTHR30164:SF2">
    <property type="entry name" value="PROTEIN MTFA"/>
    <property type="match status" value="1"/>
</dbReference>
<dbReference type="Gene3D" id="1.10.472.150">
    <property type="entry name" value="Glucose-regulated metallo-peptidase M90, N-terminal domain"/>
    <property type="match status" value="1"/>
</dbReference>
<gene>
    <name evidence="2" type="ORF">MARLIPOL_13079</name>
</gene>
<dbReference type="EMBL" id="ASAD01000015">
    <property type="protein sequence ID" value="EON91380.1"/>
    <property type="molecule type" value="Genomic_DNA"/>
</dbReference>
<organism evidence="2 3">
    <name type="scientific">Marinobacter lipolyticus SM19</name>
    <dbReference type="NCBI Taxonomy" id="1318628"/>
    <lineage>
        <taxon>Bacteria</taxon>
        <taxon>Pseudomonadati</taxon>
        <taxon>Pseudomonadota</taxon>
        <taxon>Gammaproteobacteria</taxon>
        <taxon>Pseudomonadales</taxon>
        <taxon>Marinobacteraceae</taxon>
        <taxon>Marinobacter</taxon>
    </lineage>
</organism>
<dbReference type="Gene3D" id="3.40.390.10">
    <property type="entry name" value="Collagenase (Catalytic Domain)"/>
    <property type="match status" value="1"/>
</dbReference>
<dbReference type="OrthoDB" id="9786424at2"/>
<accession>R8AYF0</accession>
<dbReference type="STRING" id="1318628.MARLIPOL_13079"/>
<evidence type="ECO:0000256" key="1">
    <source>
        <dbReference type="SAM" id="Phobius"/>
    </source>
</evidence>
<dbReference type="eggNOG" id="COG3228">
    <property type="taxonomic scope" value="Bacteria"/>
</dbReference>
<dbReference type="SUPFAM" id="SSF55486">
    <property type="entry name" value="Metalloproteases ('zincins'), catalytic domain"/>
    <property type="match status" value="1"/>
</dbReference>